<protein>
    <recommendedName>
        <fullName evidence="4">DUF4163 domain-containing protein</fullName>
    </recommendedName>
</protein>
<evidence type="ECO:0000313" key="2">
    <source>
        <dbReference type="EMBL" id="MET3573501.1"/>
    </source>
</evidence>
<sequence length="274" mass="29244">MMDTNKKILIGAISAAVVIGGVAIGLILSQAPEKADLSTIHTEAATESPKETLPPTTEAETETAAPTENGNTSSVTAEIETYTSGKVSIQYPAVNKMDDADKQAKVNELLKSNALSVIKANEIDESKDTLSIKCKIISVDRKRITATYTGSLMGDGAAHPVNLFYSNTVNLPQVQDLGFEDFTDAYTMAGYVLSDDVKFSGISADVEAAVLEYRSSLDIDTLTAVFDGADFPLSSGTAWPESFSYEKQGTIFFSMPVPHALGDYVIVSFDPSTK</sequence>
<evidence type="ECO:0000256" key="1">
    <source>
        <dbReference type="SAM" id="MobiDB-lite"/>
    </source>
</evidence>
<organism evidence="2 3">
    <name type="scientific">Enterocloster citroniae</name>
    <dbReference type="NCBI Taxonomy" id="358743"/>
    <lineage>
        <taxon>Bacteria</taxon>
        <taxon>Bacillati</taxon>
        <taxon>Bacillota</taxon>
        <taxon>Clostridia</taxon>
        <taxon>Lachnospirales</taxon>
        <taxon>Lachnospiraceae</taxon>
        <taxon>Enterocloster</taxon>
    </lineage>
</organism>
<reference evidence="2 3" key="1">
    <citation type="submission" date="2024-06" db="EMBL/GenBank/DDBJ databases">
        <title>Genomic Encyclopedia of Type Strains, Phase IV (KMG-IV): sequencing the most valuable type-strain genomes for metagenomic binning, comparative biology and taxonomic classification.</title>
        <authorList>
            <person name="Goeker M."/>
        </authorList>
    </citation>
    <scope>NUCLEOTIDE SEQUENCE [LARGE SCALE GENOMIC DNA]</scope>
    <source>
        <strain evidence="2 3">DSM 19261</strain>
    </source>
</reference>
<gene>
    <name evidence="2" type="ORF">ABID13_005164</name>
</gene>
<evidence type="ECO:0008006" key="4">
    <source>
        <dbReference type="Google" id="ProtNLM"/>
    </source>
</evidence>
<comment type="caution">
    <text evidence="2">The sequence shown here is derived from an EMBL/GenBank/DDBJ whole genome shotgun (WGS) entry which is preliminary data.</text>
</comment>
<proteinExistence type="predicted"/>
<name>A0ABV2G5D8_9FIRM</name>
<evidence type="ECO:0000313" key="3">
    <source>
        <dbReference type="Proteomes" id="UP001549200"/>
    </source>
</evidence>
<feature type="compositionally biased region" description="Low complexity" evidence="1">
    <location>
        <begin position="51"/>
        <end position="68"/>
    </location>
</feature>
<accession>A0ABV2G5D8</accession>
<dbReference type="EMBL" id="JBEPLZ010000031">
    <property type="protein sequence ID" value="MET3573501.1"/>
    <property type="molecule type" value="Genomic_DNA"/>
</dbReference>
<feature type="region of interest" description="Disordered" evidence="1">
    <location>
        <begin position="43"/>
        <end position="73"/>
    </location>
</feature>
<dbReference type="Proteomes" id="UP001549200">
    <property type="component" value="Unassembled WGS sequence"/>
</dbReference>
<keyword evidence="3" id="KW-1185">Reference proteome</keyword>